<accession>A0A3S9W824</accession>
<evidence type="ECO:0008006" key="3">
    <source>
        <dbReference type="Google" id="ProtNLM"/>
    </source>
</evidence>
<dbReference type="RefSeq" id="WP_127094953.1">
    <property type="nucleotide sequence ID" value="NZ_CP031423.1"/>
</dbReference>
<evidence type="ECO:0000313" key="1">
    <source>
        <dbReference type="EMBL" id="AZS36230.1"/>
    </source>
</evidence>
<gene>
    <name evidence="1" type="ORF">CVS47_00830</name>
</gene>
<dbReference type="Pfam" id="PF10094">
    <property type="entry name" value="DUF2332"/>
    <property type="match status" value="1"/>
</dbReference>
<protein>
    <recommendedName>
        <fullName evidence="3">DUF2332 domain-containing protein</fullName>
    </recommendedName>
</protein>
<name>A0A3S9W824_9MICO</name>
<dbReference type="Proteomes" id="UP000276888">
    <property type="component" value="Chromosome"/>
</dbReference>
<dbReference type="AlphaFoldDB" id="A0A3S9W824"/>
<organism evidence="1 2">
    <name type="scientific">Microbacterium lemovicicum</name>
    <dbReference type="NCBI Taxonomy" id="1072463"/>
    <lineage>
        <taxon>Bacteria</taxon>
        <taxon>Bacillati</taxon>
        <taxon>Actinomycetota</taxon>
        <taxon>Actinomycetes</taxon>
        <taxon>Micrococcales</taxon>
        <taxon>Microbacteriaceae</taxon>
        <taxon>Microbacterium</taxon>
    </lineage>
</organism>
<dbReference type="InterPro" id="IPR011200">
    <property type="entry name" value="UCP012608"/>
</dbReference>
<evidence type="ECO:0000313" key="2">
    <source>
        <dbReference type="Proteomes" id="UP000276888"/>
    </source>
</evidence>
<proteinExistence type="predicted"/>
<reference evidence="1 2" key="1">
    <citation type="submission" date="2018-08" db="EMBL/GenBank/DDBJ databases">
        <title>Microbacterium lemovicicum sp. nov., a bacterium isolated from a natural uranium-rich soil.</title>
        <authorList>
            <person name="ORTET P."/>
        </authorList>
    </citation>
    <scope>NUCLEOTIDE SEQUENCE [LARGE SCALE GENOMIC DNA]</scope>
    <source>
        <strain evidence="1 2">Viu22</strain>
    </source>
</reference>
<dbReference type="KEGG" id="mlv:CVS47_00830"/>
<dbReference type="OrthoDB" id="8899077at2"/>
<sequence length="343" mass="36940">MSNVDSAAAERVAAVYDDFGRRWAHGTSPLYEDWACGIAQHPDLCARIAALPRRLQQPNLLFAASRWAGCALEPAESWIPWLRSAWDDVIAIATQRSVQTNEPNRCATLLPVLSRLDGPVALLETGTAAGLCLFPERYSVDYAAPSGPHRIDPRAGATAFSLACRVDDDASVPDRMPEVVWRRGIDLDPIDASDHDAVAWLANLVWPGPDHDSRVARLRGAAAIAAAASPDIQRGDIIDLVTPLAAEAPPEATLVVFHSAVLLYLDAEARRRFADTVTGLSARLGRRVLWLSNETAGTLPEIDARVPVGLAVDHRFVQTVDAVPVALAGQHGAVYETSAFRSA</sequence>
<dbReference type="EMBL" id="CP031423">
    <property type="protein sequence ID" value="AZS36230.1"/>
    <property type="molecule type" value="Genomic_DNA"/>
</dbReference>
<keyword evidence="2" id="KW-1185">Reference proteome</keyword>